<sequence>MLHWSQCTTPWRTKRGADIASGHHQLVVADMKLKLKKHWTTGQTALQRFDTAILRHTSKLNAFKITVNNRFQALRNLLKEVPTMEDIWEGNKEALISTCQEVSGHKKHHHKEWIFIETLHKIEKTKSIRADKQKDVEELRY</sequence>
<proteinExistence type="predicted"/>
<protein>
    <submittedName>
        <fullName evidence="3">DHC_N2 domain-containing protein</fullName>
    </submittedName>
</protein>
<evidence type="ECO:0000313" key="3">
    <source>
        <dbReference type="WBParaSite" id="SCUD_0000282101-mRNA-1"/>
    </source>
</evidence>
<evidence type="ECO:0000313" key="2">
    <source>
        <dbReference type="Proteomes" id="UP000279833"/>
    </source>
</evidence>
<reference evidence="3" key="1">
    <citation type="submission" date="2016-06" db="UniProtKB">
        <authorList>
            <consortium name="WormBaseParasite"/>
        </authorList>
    </citation>
    <scope>IDENTIFICATION</scope>
</reference>
<accession>A0A183JJE6</accession>
<keyword evidence="2" id="KW-1185">Reference proteome</keyword>
<organism evidence="3">
    <name type="scientific">Schistosoma curassoni</name>
    <dbReference type="NCBI Taxonomy" id="6186"/>
    <lineage>
        <taxon>Eukaryota</taxon>
        <taxon>Metazoa</taxon>
        <taxon>Spiralia</taxon>
        <taxon>Lophotrochozoa</taxon>
        <taxon>Platyhelminthes</taxon>
        <taxon>Trematoda</taxon>
        <taxon>Digenea</taxon>
        <taxon>Strigeidida</taxon>
        <taxon>Schistosomatoidea</taxon>
        <taxon>Schistosomatidae</taxon>
        <taxon>Schistosoma</taxon>
    </lineage>
</organism>
<dbReference type="WBParaSite" id="SCUD_0000282101-mRNA-1">
    <property type="protein sequence ID" value="SCUD_0000282101-mRNA-1"/>
    <property type="gene ID" value="SCUD_0000282101"/>
</dbReference>
<name>A0A183JJE6_9TREM</name>
<reference evidence="1 2" key="2">
    <citation type="submission" date="2018-11" db="EMBL/GenBank/DDBJ databases">
        <authorList>
            <consortium name="Pathogen Informatics"/>
        </authorList>
    </citation>
    <scope>NUCLEOTIDE SEQUENCE [LARGE SCALE GENOMIC DNA]</scope>
    <source>
        <strain evidence="1">Dakar</strain>
        <strain evidence="2">Dakar, Senegal</strain>
    </source>
</reference>
<gene>
    <name evidence="1" type="ORF">SCUD_LOCUS2822</name>
</gene>
<dbReference type="AlphaFoldDB" id="A0A183JJE6"/>
<dbReference type="EMBL" id="UZAK01002895">
    <property type="protein sequence ID" value="VDO77161.1"/>
    <property type="molecule type" value="Genomic_DNA"/>
</dbReference>
<evidence type="ECO:0000313" key="1">
    <source>
        <dbReference type="EMBL" id="VDO77161.1"/>
    </source>
</evidence>
<dbReference type="Proteomes" id="UP000279833">
    <property type="component" value="Unassembled WGS sequence"/>
</dbReference>